<dbReference type="EMBL" id="DS268110">
    <property type="protein sequence ID" value="KMM68359.1"/>
    <property type="molecule type" value="Genomic_DNA"/>
</dbReference>
<dbReference type="InterPro" id="IPR057683">
    <property type="entry name" value="DUF7923"/>
</dbReference>
<gene>
    <name evidence="4" type="ORF">CPAG_04688</name>
</gene>
<proteinExistence type="predicted"/>
<dbReference type="AlphaFoldDB" id="A0A0J6FHQ7"/>
<dbReference type="Proteomes" id="UP000054567">
    <property type="component" value="Unassembled WGS sequence"/>
</dbReference>
<protein>
    <submittedName>
        <fullName evidence="4">CCCH zinc finger protein</fullName>
    </submittedName>
</protein>
<dbReference type="Pfam" id="PF25540">
    <property type="entry name" value="DUF7923"/>
    <property type="match status" value="1"/>
</dbReference>
<reference evidence="4 5" key="1">
    <citation type="submission" date="2007-06" db="EMBL/GenBank/DDBJ databases">
        <title>The Genome Sequence of Coccidioides posadasii RMSCC_3488.</title>
        <authorList>
            <consortium name="Coccidioides Genome Resources Consortium"/>
            <consortium name="The Broad Institute Genome Sequencing Platform"/>
            <person name="Henn M.R."/>
            <person name="Sykes S."/>
            <person name="Young S."/>
            <person name="Jaffe D."/>
            <person name="Berlin A."/>
            <person name="Alvarez P."/>
            <person name="Butler J."/>
            <person name="Gnerre S."/>
            <person name="Grabherr M."/>
            <person name="Mauceli E."/>
            <person name="Brockman W."/>
            <person name="Kodira C."/>
            <person name="Alvarado L."/>
            <person name="Zeng Q."/>
            <person name="Crawford M."/>
            <person name="Antoine C."/>
            <person name="Devon K."/>
            <person name="Galgiani J."/>
            <person name="Orsborn K."/>
            <person name="Lewis M.L."/>
            <person name="Nusbaum C."/>
            <person name="Galagan J."/>
            <person name="Birren B."/>
        </authorList>
    </citation>
    <scope>NUCLEOTIDE SEQUENCE [LARGE SCALE GENOMIC DNA]</scope>
    <source>
        <strain evidence="4 5">RMSCC 3488</strain>
    </source>
</reference>
<feature type="domain" description="DUF7923" evidence="2">
    <location>
        <begin position="136"/>
        <end position="320"/>
    </location>
</feature>
<reference evidence="5" key="2">
    <citation type="journal article" date="2009" name="Genome Res.">
        <title>Comparative genomic analyses of the human fungal pathogens Coccidioides and their relatives.</title>
        <authorList>
            <person name="Sharpton T.J."/>
            <person name="Stajich J.E."/>
            <person name="Rounsley S.D."/>
            <person name="Gardner M.J."/>
            <person name="Wortman J.R."/>
            <person name="Jordar V.S."/>
            <person name="Maiti R."/>
            <person name="Kodira C.D."/>
            <person name="Neafsey D.E."/>
            <person name="Zeng Q."/>
            <person name="Hung C.-Y."/>
            <person name="McMahan C."/>
            <person name="Muszewska A."/>
            <person name="Grynberg M."/>
            <person name="Mandel M.A."/>
            <person name="Kellner E.M."/>
            <person name="Barker B.M."/>
            <person name="Galgiani J.N."/>
            <person name="Orbach M.J."/>
            <person name="Kirkland T.N."/>
            <person name="Cole G.T."/>
            <person name="Henn M.R."/>
            <person name="Birren B.W."/>
            <person name="Taylor J.W."/>
        </authorList>
    </citation>
    <scope>NUCLEOTIDE SEQUENCE [LARGE SCALE GENOMIC DNA]</scope>
    <source>
        <strain evidence="5">RMSCC 3488</strain>
    </source>
</reference>
<feature type="region of interest" description="Disordered" evidence="1">
    <location>
        <begin position="343"/>
        <end position="374"/>
    </location>
</feature>
<accession>A0A0J6FHQ7</accession>
<organism evidence="4 5">
    <name type="scientific">Coccidioides posadasii RMSCC 3488</name>
    <dbReference type="NCBI Taxonomy" id="454284"/>
    <lineage>
        <taxon>Eukaryota</taxon>
        <taxon>Fungi</taxon>
        <taxon>Dikarya</taxon>
        <taxon>Ascomycota</taxon>
        <taxon>Pezizomycotina</taxon>
        <taxon>Eurotiomycetes</taxon>
        <taxon>Eurotiomycetidae</taxon>
        <taxon>Onygenales</taxon>
        <taxon>Onygenaceae</taxon>
        <taxon>Coccidioides</taxon>
    </lineage>
</organism>
<dbReference type="PANTHER" id="PTHR37543:SF1">
    <property type="entry name" value="CCCH ZINC FINGER DNA BINDING PROTEIN (AFU_ORTHOLOGUE AFUA_5G12760)"/>
    <property type="match status" value="1"/>
</dbReference>
<dbReference type="OrthoDB" id="2270193at2759"/>
<evidence type="ECO:0000256" key="1">
    <source>
        <dbReference type="SAM" id="MobiDB-lite"/>
    </source>
</evidence>
<evidence type="ECO:0000313" key="5">
    <source>
        <dbReference type="Proteomes" id="UP000054567"/>
    </source>
</evidence>
<dbReference type="Pfam" id="PF25543">
    <property type="entry name" value="zf-CCCH_tandem"/>
    <property type="match status" value="1"/>
</dbReference>
<evidence type="ECO:0000259" key="3">
    <source>
        <dbReference type="Pfam" id="PF25543"/>
    </source>
</evidence>
<name>A0A0J6FHQ7_COCPO</name>
<dbReference type="VEuPathDB" id="FungiDB:CPAG_04688"/>
<dbReference type="PANTHER" id="PTHR37543">
    <property type="entry name" value="CCCH ZINC FINGER DNA BINDING PROTEIN (AFU_ORTHOLOGUE AFUA_5G12760)"/>
    <property type="match status" value="1"/>
</dbReference>
<reference evidence="5" key="3">
    <citation type="journal article" date="2010" name="Genome Res.">
        <title>Population genomic sequencing of Coccidioides fungi reveals recent hybridization and transposon control.</title>
        <authorList>
            <person name="Neafsey D.E."/>
            <person name="Barker B.M."/>
            <person name="Sharpton T.J."/>
            <person name="Stajich J.E."/>
            <person name="Park D.J."/>
            <person name="Whiston E."/>
            <person name="Hung C.-Y."/>
            <person name="McMahan C."/>
            <person name="White J."/>
            <person name="Sykes S."/>
            <person name="Heiman D."/>
            <person name="Young S."/>
            <person name="Zeng Q."/>
            <person name="Abouelleil A."/>
            <person name="Aftuck L."/>
            <person name="Bessette D."/>
            <person name="Brown A."/>
            <person name="FitzGerald M."/>
            <person name="Lui A."/>
            <person name="Macdonald J.P."/>
            <person name="Priest M."/>
            <person name="Orbach M.J."/>
            <person name="Galgiani J.N."/>
            <person name="Kirkland T.N."/>
            <person name="Cole G.T."/>
            <person name="Birren B.W."/>
            <person name="Henn M.R."/>
            <person name="Taylor J.W."/>
            <person name="Rounsley S.D."/>
        </authorList>
    </citation>
    <scope>NUCLEOTIDE SEQUENCE [LARGE SCALE GENOMIC DNA]</scope>
    <source>
        <strain evidence="5">RMSCC 3488</strain>
    </source>
</reference>
<dbReference type="InterPro" id="IPR057654">
    <property type="entry name" value="Znf-CCCH_tandem"/>
</dbReference>
<evidence type="ECO:0000259" key="2">
    <source>
        <dbReference type="Pfam" id="PF25540"/>
    </source>
</evidence>
<sequence length="526" mass="59679">MSQLRPCLAQPRATEVFTRRGQLTLFQDHLETRLAFNYHLFGHTYISAILDANDFTPTSRMTAAGIPDLFQRYEQLKAVEQTKDALIEDLLHRVTELEKAYQQTRLDHDRETRFNREVQMHEMELMEQITRIKAVMDQEPFLLVMIDGDGLIFQDSFLKQGEQGGKDAANQLWVAIRDYSSRNFPNLQSPKIVTRIYANVKGLAEACYKAGIVERPALIEDFVRGFNGSRLLFDFVDVGSGKDRADDKIAEYLKLNLYNCHCHQIFLGCSHDNGYARILEDLLADRELVGRISLIEGVPFERELVSIKSSYRVTKFDSLFRDSKIPNHGSSLETWTNAVRTLPTASHSRPISPHPSNNGRARVSSSSNGAPSPQTWAATIAAAASTPMTDLTPSKPGTPSLQVVERNKYGQRVDRLDFKTIPKDELKHIKKLKLCNQYFLLGECPNLSCHHTHDYKLTKNERVILQAVARMTPCHFGTDCDDPGCIYGHRCPQSEVGRKECYWGQKCRFNASQHGIDTNIVKVTKV</sequence>
<feature type="domain" description="Tandem CCCH zinc finger" evidence="3">
    <location>
        <begin position="465"/>
        <end position="519"/>
    </location>
</feature>
<evidence type="ECO:0000313" key="4">
    <source>
        <dbReference type="EMBL" id="KMM68359.1"/>
    </source>
</evidence>